<keyword evidence="1" id="KW-1133">Transmembrane helix</keyword>
<reference evidence="2 3" key="1">
    <citation type="submission" date="2019-05" db="EMBL/GenBank/DDBJ databases">
        <title>Draft genome sequence of Nonomuraea zeae DSM 100528.</title>
        <authorList>
            <person name="Saricaoglu S."/>
            <person name="Isik K."/>
        </authorList>
    </citation>
    <scope>NUCLEOTIDE SEQUENCE [LARGE SCALE GENOMIC DNA]</scope>
    <source>
        <strain evidence="2 3">DSM 100528</strain>
    </source>
</reference>
<gene>
    <name evidence="2" type="ORF">ETD85_39310</name>
</gene>
<dbReference type="EMBL" id="VCKX01000170">
    <property type="protein sequence ID" value="TMR27372.1"/>
    <property type="molecule type" value="Genomic_DNA"/>
</dbReference>
<sequence>MRILARTHQMPPRVAAAAIILHSGLSKAAADEQSAAGLHRMATGTYPFLSRVEPVAFAKLLSKGEIALGVALLTPFVPSLLVGAAVTGFAASLLGLYLKTPGMRREGSLRPSQEGVGVSKDVWLLGIGLGLVVEELRHR</sequence>
<evidence type="ECO:0000256" key="1">
    <source>
        <dbReference type="SAM" id="Phobius"/>
    </source>
</evidence>
<proteinExistence type="predicted"/>
<evidence type="ECO:0008006" key="4">
    <source>
        <dbReference type="Google" id="ProtNLM"/>
    </source>
</evidence>
<evidence type="ECO:0000313" key="2">
    <source>
        <dbReference type="EMBL" id="TMR27372.1"/>
    </source>
</evidence>
<comment type="caution">
    <text evidence="2">The sequence shown here is derived from an EMBL/GenBank/DDBJ whole genome shotgun (WGS) entry which is preliminary data.</text>
</comment>
<dbReference type="RefSeq" id="WP_138694908.1">
    <property type="nucleotide sequence ID" value="NZ_JBHSAZ010000010.1"/>
</dbReference>
<feature type="transmembrane region" description="Helical" evidence="1">
    <location>
        <begin position="76"/>
        <end position="98"/>
    </location>
</feature>
<protein>
    <recommendedName>
        <fullName evidence="4">DoxX family membrane protein</fullName>
    </recommendedName>
</protein>
<dbReference type="OrthoDB" id="3267263at2"/>
<name>A0A5S4G3E9_9ACTN</name>
<keyword evidence="1" id="KW-0812">Transmembrane</keyword>
<evidence type="ECO:0000313" key="3">
    <source>
        <dbReference type="Proteomes" id="UP000306628"/>
    </source>
</evidence>
<dbReference type="Proteomes" id="UP000306628">
    <property type="component" value="Unassembled WGS sequence"/>
</dbReference>
<accession>A0A5S4G3E9</accession>
<dbReference type="AlphaFoldDB" id="A0A5S4G3E9"/>
<organism evidence="2 3">
    <name type="scientific">Nonomuraea zeae</name>
    <dbReference type="NCBI Taxonomy" id="1642303"/>
    <lineage>
        <taxon>Bacteria</taxon>
        <taxon>Bacillati</taxon>
        <taxon>Actinomycetota</taxon>
        <taxon>Actinomycetes</taxon>
        <taxon>Streptosporangiales</taxon>
        <taxon>Streptosporangiaceae</taxon>
        <taxon>Nonomuraea</taxon>
    </lineage>
</organism>
<keyword evidence="1" id="KW-0472">Membrane</keyword>
<keyword evidence="3" id="KW-1185">Reference proteome</keyword>